<comment type="caution">
    <text evidence="2">The sequence shown here is derived from an EMBL/GenBank/DDBJ whole genome shotgun (WGS) entry which is preliminary data.</text>
</comment>
<proteinExistence type="predicted"/>
<sequence length="198" mass="20897">GAERFLYSRGSQLDLLEGMETGDPLSPSSLGRSVARSAGSEARSAATSSHGTGSSLHLSSSEEGDLESAVEEPLPQSLQYEELLEVVTRAVSKLNIDWPAEEKAALQKISPHLHAGAFLSSLTSMLKSRGRGQDHFRLACSSPPLTIKGVYKAMPRVELTLASYLSPGAASFLKAPTLPSKPLRTTSALVGKGYTAEG</sequence>
<feature type="region of interest" description="Disordered" evidence="1">
    <location>
        <begin position="16"/>
        <end position="72"/>
    </location>
</feature>
<organism evidence="2 3">
    <name type="scientific">Cirrhinus mrigala</name>
    <name type="common">Mrigala</name>
    <dbReference type="NCBI Taxonomy" id="683832"/>
    <lineage>
        <taxon>Eukaryota</taxon>
        <taxon>Metazoa</taxon>
        <taxon>Chordata</taxon>
        <taxon>Craniata</taxon>
        <taxon>Vertebrata</taxon>
        <taxon>Euteleostomi</taxon>
        <taxon>Actinopterygii</taxon>
        <taxon>Neopterygii</taxon>
        <taxon>Teleostei</taxon>
        <taxon>Ostariophysi</taxon>
        <taxon>Cypriniformes</taxon>
        <taxon>Cyprinidae</taxon>
        <taxon>Labeoninae</taxon>
        <taxon>Labeonini</taxon>
        <taxon>Cirrhinus</taxon>
    </lineage>
</organism>
<gene>
    <name evidence="2" type="ORF">M9458_002869</name>
</gene>
<keyword evidence="3" id="KW-1185">Reference proteome</keyword>
<name>A0ABD0RMC9_CIRMR</name>
<reference evidence="2 3" key="1">
    <citation type="submission" date="2024-05" db="EMBL/GenBank/DDBJ databases">
        <title>Genome sequencing and assembly of Indian major carp, Cirrhinus mrigala (Hamilton, 1822).</title>
        <authorList>
            <person name="Mohindra V."/>
            <person name="Chowdhury L.M."/>
            <person name="Lal K."/>
            <person name="Jena J.K."/>
        </authorList>
    </citation>
    <scope>NUCLEOTIDE SEQUENCE [LARGE SCALE GENOMIC DNA]</scope>
    <source>
        <strain evidence="2">CM1030</strain>
        <tissue evidence="2">Blood</tissue>
    </source>
</reference>
<dbReference type="Proteomes" id="UP001529510">
    <property type="component" value="Unassembled WGS sequence"/>
</dbReference>
<protein>
    <submittedName>
        <fullName evidence="2">Uncharacterized protein</fullName>
    </submittedName>
</protein>
<dbReference type="AlphaFoldDB" id="A0ABD0RMC9"/>
<accession>A0ABD0RMC9</accession>
<evidence type="ECO:0000256" key="1">
    <source>
        <dbReference type="SAM" id="MobiDB-lite"/>
    </source>
</evidence>
<evidence type="ECO:0000313" key="2">
    <source>
        <dbReference type="EMBL" id="KAL0199682.1"/>
    </source>
</evidence>
<evidence type="ECO:0000313" key="3">
    <source>
        <dbReference type="Proteomes" id="UP001529510"/>
    </source>
</evidence>
<dbReference type="EMBL" id="JAMKFB020000002">
    <property type="protein sequence ID" value="KAL0199682.1"/>
    <property type="molecule type" value="Genomic_DNA"/>
</dbReference>
<feature type="non-terminal residue" evidence="2">
    <location>
        <position position="1"/>
    </location>
</feature>
<feature type="compositionally biased region" description="Low complexity" evidence="1">
    <location>
        <begin position="32"/>
        <end position="61"/>
    </location>
</feature>